<organism evidence="10 11">
    <name type="scientific">Euzebya pacifica</name>
    <dbReference type="NCBI Taxonomy" id="1608957"/>
    <lineage>
        <taxon>Bacteria</taxon>
        <taxon>Bacillati</taxon>
        <taxon>Actinomycetota</taxon>
        <taxon>Nitriliruptoria</taxon>
        <taxon>Euzebyales</taxon>
    </lineage>
</organism>
<evidence type="ECO:0000256" key="4">
    <source>
        <dbReference type="ARBA" id="ARBA00022692"/>
    </source>
</evidence>
<evidence type="ECO:0000256" key="1">
    <source>
        <dbReference type="ARBA" id="ARBA00004651"/>
    </source>
</evidence>
<evidence type="ECO:0000256" key="7">
    <source>
        <dbReference type="RuleBase" id="RU363032"/>
    </source>
</evidence>
<feature type="transmembrane region" description="Helical" evidence="7">
    <location>
        <begin position="38"/>
        <end position="60"/>
    </location>
</feature>
<reference evidence="10 11" key="1">
    <citation type="submission" date="2018-09" db="EMBL/GenBank/DDBJ databases">
        <title>Complete genome sequence of Euzebya sp. DY32-46 isolated from seawater of Pacific Ocean.</title>
        <authorList>
            <person name="Xu L."/>
            <person name="Wu Y.-H."/>
            <person name="Xu X.-W."/>
        </authorList>
    </citation>
    <scope>NUCLEOTIDE SEQUENCE [LARGE SCALE GENOMIC DNA]</scope>
    <source>
        <strain evidence="10 11">DY32-46</strain>
    </source>
</reference>
<comment type="subcellular location">
    <subcellularLocation>
        <location evidence="1 7">Cell membrane</location>
        <topology evidence="1 7">Multi-pass membrane protein</topology>
    </subcellularLocation>
</comment>
<dbReference type="PANTHER" id="PTHR43744:SF12">
    <property type="entry name" value="ABC TRANSPORTER PERMEASE PROTEIN MG189-RELATED"/>
    <property type="match status" value="1"/>
</dbReference>
<dbReference type="GO" id="GO:0055085">
    <property type="term" value="P:transmembrane transport"/>
    <property type="evidence" value="ECO:0007669"/>
    <property type="project" value="InterPro"/>
</dbReference>
<evidence type="ECO:0000256" key="2">
    <source>
        <dbReference type="ARBA" id="ARBA00022448"/>
    </source>
</evidence>
<evidence type="ECO:0000256" key="3">
    <source>
        <dbReference type="ARBA" id="ARBA00022475"/>
    </source>
</evidence>
<feature type="transmembrane region" description="Helical" evidence="7">
    <location>
        <begin position="221"/>
        <end position="243"/>
    </location>
</feature>
<keyword evidence="2 7" id="KW-0813">Transport</keyword>
<dbReference type="KEGG" id="euz:DVS28_a3253"/>
<gene>
    <name evidence="10" type="ORF">DVS28_a3253</name>
</gene>
<evidence type="ECO:0000313" key="10">
    <source>
        <dbReference type="EMBL" id="AXV07928.1"/>
    </source>
</evidence>
<feature type="transmembrane region" description="Helical" evidence="7">
    <location>
        <begin position="102"/>
        <end position="123"/>
    </location>
</feature>
<feature type="transmembrane region" description="Helical" evidence="7">
    <location>
        <begin position="135"/>
        <end position="154"/>
    </location>
</feature>
<dbReference type="SUPFAM" id="SSF161098">
    <property type="entry name" value="MetI-like"/>
    <property type="match status" value="1"/>
</dbReference>
<keyword evidence="11" id="KW-1185">Reference proteome</keyword>
<feature type="transmembrane region" description="Helical" evidence="7">
    <location>
        <begin position="166"/>
        <end position="183"/>
    </location>
</feature>
<sequence>MVDRTDVDTAVADRPTTTPVRRDSRHDRVRRRRQLSSILRTALILAGALIMLFPFAWMVATSLTNESQLFGTPRLIPDPIDTTAYRRVADTFPLWRWMANSIGVAVVSTTLQVITSAMAAYAFARFEFRGKHLLFGVYLATLMIPLQVLIVPLFIEVSRLGLQDTYVALLLPLIASPFGVFLLRQFFLGLPPEIEEAARIDGAGHWQVFTRIVLPMSKPAIATLVVFAFMAAWNSFLWPLVVINSEQLMTLPLGLSQLHGRFATEWNLVMAGSTISVLPIVALYLFTQRYVIQGVALSGLKG</sequence>
<feature type="domain" description="ABC transmembrane type-1" evidence="9">
    <location>
        <begin position="98"/>
        <end position="287"/>
    </location>
</feature>
<feature type="transmembrane region" description="Helical" evidence="7">
    <location>
        <begin position="266"/>
        <end position="286"/>
    </location>
</feature>
<keyword evidence="4 7" id="KW-0812">Transmembrane</keyword>
<dbReference type="PROSITE" id="PS50928">
    <property type="entry name" value="ABC_TM1"/>
    <property type="match status" value="1"/>
</dbReference>
<feature type="region of interest" description="Disordered" evidence="8">
    <location>
        <begin position="1"/>
        <end position="27"/>
    </location>
</feature>
<keyword evidence="5 7" id="KW-1133">Transmembrane helix</keyword>
<dbReference type="EMBL" id="CP031165">
    <property type="protein sequence ID" value="AXV07928.1"/>
    <property type="molecule type" value="Genomic_DNA"/>
</dbReference>
<name>A0A346Y0D1_9ACTN</name>
<evidence type="ECO:0000256" key="5">
    <source>
        <dbReference type="ARBA" id="ARBA00022989"/>
    </source>
</evidence>
<dbReference type="AlphaFoldDB" id="A0A346Y0D1"/>
<comment type="similarity">
    <text evidence="7">Belongs to the binding-protein-dependent transport system permease family.</text>
</comment>
<dbReference type="Gene3D" id="1.10.3720.10">
    <property type="entry name" value="MetI-like"/>
    <property type="match status" value="1"/>
</dbReference>
<evidence type="ECO:0000256" key="6">
    <source>
        <dbReference type="ARBA" id="ARBA00023136"/>
    </source>
</evidence>
<evidence type="ECO:0000313" key="11">
    <source>
        <dbReference type="Proteomes" id="UP000264006"/>
    </source>
</evidence>
<keyword evidence="3" id="KW-1003">Cell membrane</keyword>
<dbReference type="InterPro" id="IPR035906">
    <property type="entry name" value="MetI-like_sf"/>
</dbReference>
<proteinExistence type="inferred from homology"/>
<accession>A0A346Y0D1</accession>
<dbReference type="GO" id="GO:0005886">
    <property type="term" value="C:plasma membrane"/>
    <property type="evidence" value="ECO:0007669"/>
    <property type="project" value="UniProtKB-SubCell"/>
</dbReference>
<keyword evidence="6 7" id="KW-0472">Membrane</keyword>
<evidence type="ECO:0000259" key="9">
    <source>
        <dbReference type="PROSITE" id="PS50928"/>
    </source>
</evidence>
<dbReference type="Proteomes" id="UP000264006">
    <property type="component" value="Chromosome"/>
</dbReference>
<dbReference type="Pfam" id="PF00528">
    <property type="entry name" value="BPD_transp_1"/>
    <property type="match status" value="1"/>
</dbReference>
<protein>
    <submittedName>
        <fullName evidence="10">N-Acetyl-D-glucosamine ABC transport system, permease protein 2</fullName>
    </submittedName>
</protein>
<dbReference type="CDD" id="cd06261">
    <property type="entry name" value="TM_PBP2"/>
    <property type="match status" value="1"/>
</dbReference>
<dbReference type="PANTHER" id="PTHR43744">
    <property type="entry name" value="ABC TRANSPORTER PERMEASE PROTEIN MG189-RELATED-RELATED"/>
    <property type="match status" value="1"/>
</dbReference>
<evidence type="ECO:0000256" key="8">
    <source>
        <dbReference type="SAM" id="MobiDB-lite"/>
    </source>
</evidence>
<dbReference type="InterPro" id="IPR000515">
    <property type="entry name" value="MetI-like"/>
</dbReference>